<proteinExistence type="predicted"/>
<dbReference type="KEGG" id="psco:LY89DRAFT_79432"/>
<dbReference type="EMBL" id="KQ947416">
    <property type="protein sequence ID" value="KUJ16306.1"/>
    <property type="molecule type" value="Genomic_DNA"/>
</dbReference>
<reference evidence="1 2" key="1">
    <citation type="submission" date="2015-10" db="EMBL/GenBank/DDBJ databases">
        <title>Full genome of DAOMC 229536 Phialocephala scopiformis, a fungal endophyte of spruce producing the potent anti-insectan compound rugulosin.</title>
        <authorList>
            <consortium name="DOE Joint Genome Institute"/>
            <person name="Walker A.K."/>
            <person name="Frasz S.L."/>
            <person name="Seifert K.A."/>
            <person name="Miller J.D."/>
            <person name="Mondo S.J."/>
            <person name="Labutti K."/>
            <person name="Lipzen A."/>
            <person name="Dockter R."/>
            <person name="Kennedy M."/>
            <person name="Grigoriev I.V."/>
            <person name="Spatafora J.W."/>
        </authorList>
    </citation>
    <scope>NUCLEOTIDE SEQUENCE [LARGE SCALE GENOMIC DNA]</scope>
    <source>
        <strain evidence="1 2">CBS 120377</strain>
    </source>
</reference>
<sequence>MILSISTVVLASSRTSEPLLLFPNYYFVSSHIREPGFRKKHQNLLRSPSLLRIIVATIIIIQHVSHKKAYSFPSTATLLSEPFCRGYPIPTTHPSAPSTLITLCTLLTRPKTLLPTLPYQTTPAIMTLSSSIFLPSLPRSLDLRSMERETSHSWR</sequence>
<dbReference type="AlphaFoldDB" id="A0A194X817"/>
<dbReference type="GeneID" id="28833134"/>
<organism evidence="1 2">
    <name type="scientific">Mollisia scopiformis</name>
    <name type="common">Conifer needle endophyte fungus</name>
    <name type="synonym">Phialocephala scopiformis</name>
    <dbReference type="NCBI Taxonomy" id="149040"/>
    <lineage>
        <taxon>Eukaryota</taxon>
        <taxon>Fungi</taxon>
        <taxon>Dikarya</taxon>
        <taxon>Ascomycota</taxon>
        <taxon>Pezizomycotina</taxon>
        <taxon>Leotiomycetes</taxon>
        <taxon>Helotiales</taxon>
        <taxon>Mollisiaceae</taxon>
        <taxon>Mollisia</taxon>
    </lineage>
</organism>
<keyword evidence="2" id="KW-1185">Reference proteome</keyword>
<dbReference type="InParanoid" id="A0A194X817"/>
<accession>A0A194X817</accession>
<dbReference type="Proteomes" id="UP000070700">
    <property type="component" value="Unassembled WGS sequence"/>
</dbReference>
<dbReference type="RefSeq" id="XP_018070661.1">
    <property type="nucleotide sequence ID" value="XM_018223408.1"/>
</dbReference>
<evidence type="ECO:0000313" key="2">
    <source>
        <dbReference type="Proteomes" id="UP000070700"/>
    </source>
</evidence>
<gene>
    <name evidence="1" type="ORF">LY89DRAFT_79432</name>
</gene>
<protein>
    <submittedName>
        <fullName evidence="1">Uncharacterized protein</fullName>
    </submittedName>
</protein>
<name>A0A194X817_MOLSC</name>
<evidence type="ECO:0000313" key="1">
    <source>
        <dbReference type="EMBL" id="KUJ16306.1"/>
    </source>
</evidence>